<name>A0A6N7V325_9FIRM</name>
<dbReference type="Proteomes" id="UP000434241">
    <property type="component" value="Unassembled WGS sequence"/>
</dbReference>
<dbReference type="InterPro" id="IPR047640">
    <property type="entry name" value="RpiR-like"/>
</dbReference>
<dbReference type="GO" id="GO:0097367">
    <property type="term" value="F:carbohydrate derivative binding"/>
    <property type="evidence" value="ECO:0007669"/>
    <property type="project" value="InterPro"/>
</dbReference>
<dbReference type="GO" id="GO:0003700">
    <property type="term" value="F:DNA-binding transcription factor activity"/>
    <property type="evidence" value="ECO:0007669"/>
    <property type="project" value="InterPro"/>
</dbReference>
<evidence type="ECO:0000256" key="1">
    <source>
        <dbReference type="ARBA" id="ARBA00023015"/>
    </source>
</evidence>
<dbReference type="PROSITE" id="PS51071">
    <property type="entry name" value="HTH_RPIR"/>
    <property type="match status" value="1"/>
</dbReference>
<dbReference type="GeneID" id="93158618"/>
<dbReference type="InterPro" id="IPR001347">
    <property type="entry name" value="SIS_dom"/>
</dbReference>
<reference evidence="6 7" key="1">
    <citation type="submission" date="2019-08" db="EMBL/GenBank/DDBJ databases">
        <title>In-depth cultivation of the pig gut microbiome towards novel bacterial diversity and tailored functional studies.</title>
        <authorList>
            <person name="Wylensek D."/>
            <person name="Hitch T.C.A."/>
            <person name="Clavel T."/>
        </authorList>
    </citation>
    <scope>NUCLEOTIDE SEQUENCE [LARGE SCALE GENOMIC DNA]</scope>
    <source>
        <strain evidence="6 7">LKV-472-APC-3</strain>
    </source>
</reference>
<dbReference type="CDD" id="cd05013">
    <property type="entry name" value="SIS_RpiR"/>
    <property type="match status" value="1"/>
</dbReference>
<dbReference type="SUPFAM" id="SSF46689">
    <property type="entry name" value="Homeodomain-like"/>
    <property type="match status" value="1"/>
</dbReference>
<sequence length="262" mass="30317">MTIDELVNKYYENLNDSDLYIWNYISKNKSKTCNYTIEELAKCCNVSKTSIIRFAKKLSLSGFSELKVYLKLEKDKPAFETKEEDYLNQLCLNYSESAQSLKNANMDSAFEYIYNAKRVFIFGSGSIQLNAAKEIYRLFFNGGEYFHYFDSKYDIEDVMYNLTESDVMMIISLNGESDTVIDLAKKLKLKNIPTISVTQFKINTLATLSTESLYFSSHSYQLPGNGRTVGLLSSLFIFTEIFYIKYQIYKNKKGNPQLDRVD</sequence>
<dbReference type="PANTHER" id="PTHR30514:SF1">
    <property type="entry name" value="HTH-TYPE TRANSCRIPTIONAL REGULATOR HEXR-RELATED"/>
    <property type="match status" value="1"/>
</dbReference>
<evidence type="ECO:0000259" key="5">
    <source>
        <dbReference type="PROSITE" id="PS51464"/>
    </source>
</evidence>
<evidence type="ECO:0000256" key="2">
    <source>
        <dbReference type="ARBA" id="ARBA00023125"/>
    </source>
</evidence>
<gene>
    <name evidence="6" type="ORF">FYJ55_04855</name>
</gene>
<dbReference type="InterPro" id="IPR009057">
    <property type="entry name" value="Homeodomain-like_sf"/>
</dbReference>
<evidence type="ECO:0000313" key="6">
    <source>
        <dbReference type="EMBL" id="MSS56236.1"/>
    </source>
</evidence>
<proteinExistence type="predicted"/>
<dbReference type="Pfam" id="PF01418">
    <property type="entry name" value="HTH_6"/>
    <property type="match status" value="1"/>
</dbReference>
<dbReference type="AlphaFoldDB" id="A0A6N7V325"/>
<dbReference type="InterPro" id="IPR036388">
    <property type="entry name" value="WH-like_DNA-bd_sf"/>
</dbReference>
<dbReference type="Gene3D" id="1.10.10.10">
    <property type="entry name" value="Winged helix-like DNA-binding domain superfamily/Winged helix DNA-binding domain"/>
    <property type="match status" value="1"/>
</dbReference>
<accession>A0A6N7V325</accession>
<comment type="caution">
    <text evidence="6">The sequence shown here is derived from an EMBL/GenBank/DDBJ whole genome shotgun (WGS) entry which is preliminary data.</text>
</comment>
<keyword evidence="1" id="KW-0805">Transcription regulation</keyword>
<dbReference type="GO" id="GO:0003677">
    <property type="term" value="F:DNA binding"/>
    <property type="evidence" value="ECO:0007669"/>
    <property type="project" value="UniProtKB-KW"/>
</dbReference>
<feature type="domain" description="HTH rpiR-type" evidence="4">
    <location>
        <begin position="1"/>
        <end position="77"/>
    </location>
</feature>
<dbReference type="PROSITE" id="PS51464">
    <property type="entry name" value="SIS"/>
    <property type="match status" value="1"/>
</dbReference>
<dbReference type="GO" id="GO:1901135">
    <property type="term" value="P:carbohydrate derivative metabolic process"/>
    <property type="evidence" value="ECO:0007669"/>
    <property type="project" value="InterPro"/>
</dbReference>
<organism evidence="6 7">
    <name type="scientific">Holdemanella porci</name>
    <dbReference type="NCBI Taxonomy" id="2652276"/>
    <lineage>
        <taxon>Bacteria</taxon>
        <taxon>Bacillati</taxon>
        <taxon>Bacillota</taxon>
        <taxon>Erysipelotrichia</taxon>
        <taxon>Erysipelotrichales</taxon>
        <taxon>Erysipelotrichaceae</taxon>
        <taxon>Holdemanella</taxon>
    </lineage>
</organism>
<dbReference type="PANTHER" id="PTHR30514">
    <property type="entry name" value="GLUCOKINASE"/>
    <property type="match status" value="1"/>
</dbReference>
<dbReference type="SUPFAM" id="SSF53697">
    <property type="entry name" value="SIS domain"/>
    <property type="match status" value="1"/>
</dbReference>
<dbReference type="EMBL" id="VUMR01000019">
    <property type="protein sequence ID" value="MSS56236.1"/>
    <property type="molecule type" value="Genomic_DNA"/>
</dbReference>
<evidence type="ECO:0000259" key="4">
    <source>
        <dbReference type="PROSITE" id="PS51071"/>
    </source>
</evidence>
<keyword evidence="3" id="KW-0804">Transcription</keyword>
<keyword evidence="7" id="KW-1185">Reference proteome</keyword>
<keyword evidence="2" id="KW-0238">DNA-binding</keyword>
<dbReference type="Pfam" id="PF01380">
    <property type="entry name" value="SIS"/>
    <property type="match status" value="1"/>
</dbReference>
<dbReference type="InterPro" id="IPR046348">
    <property type="entry name" value="SIS_dom_sf"/>
</dbReference>
<protein>
    <submittedName>
        <fullName evidence="6">MurR/RpiR family transcriptional regulator</fullName>
    </submittedName>
</protein>
<dbReference type="RefSeq" id="WP_154555885.1">
    <property type="nucleotide sequence ID" value="NZ_VUMR01000019.1"/>
</dbReference>
<feature type="domain" description="SIS" evidence="5">
    <location>
        <begin position="109"/>
        <end position="252"/>
    </location>
</feature>
<evidence type="ECO:0000313" key="7">
    <source>
        <dbReference type="Proteomes" id="UP000434241"/>
    </source>
</evidence>
<dbReference type="InterPro" id="IPR000281">
    <property type="entry name" value="HTH_RpiR"/>
</dbReference>
<evidence type="ECO:0000256" key="3">
    <source>
        <dbReference type="ARBA" id="ARBA00023163"/>
    </source>
</evidence>
<dbReference type="Gene3D" id="3.40.50.10490">
    <property type="entry name" value="Glucose-6-phosphate isomerase like protein, domain 1"/>
    <property type="match status" value="1"/>
</dbReference>
<dbReference type="InterPro" id="IPR035472">
    <property type="entry name" value="RpiR-like_SIS"/>
</dbReference>